<evidence type="ECO:0008006" key="3">
    <source>
        <dbReference type="Google" id="ProtNLM"/>
    </source>
</evidence>
<accession>A0A2J6PVJ2</accession>
<proteinExistence type="predicted"/>
<evidence type="ECO:0000313" key="2">
    <source>
        <dbReference type="Proteomes" id="UP000235672"/>
    </source>
</evidence>
<keyword evidence="2" id="KW-1185">Reference proteome</keyword>
<dbReference type="AlphaFoldDB" id="A0A2J6PVJ2"/>
<reference evidence="1 2" key="1">
    <citation type="submission" date="2016-05" db="EMBL/GenBank/DDBJ databases">
        <title>A degradative enzymes factory behind the ericoid mycorrhizal symbiosis.</title>
        <authorList>
            <consortium name="DOE Joint Genome Institute"/>
            <person name="Martino E."/>
            <person name="Morin E."/>
            <person name="Grelet G."/>
            <person name="Kuo A."/>
            <person name="Kohler A."/>
            <person name="Daghino S."/>
            <person name="Barry K."/>
            <person name="Choi C."/>
            <person name="Cichocki N."/>
            <person name="Clum A."/>
            <person name="Copeland A."/>
            <person name="Hainaut M."/>
            <person name="Haridas S."/>
            <person name="Labutti K."/>
            <person name="Lindquist E."/>
            <person name="Lipzen A."/>
            <person name="Khouja H.-R."/>
            <person name="Murat C."/>
            <person name="Ohm R."/>
            <person name="Olson A."/>
            <person name="Spatafora J."/>
            <person name="Veneault-Fourrey C."/>
            <person name="Henrissat B."/>
            <person name="Grigoriev I."/>
            <person name="Martin F."/>
            <person name="Perotto S."/>
        </authorList>
    </citation>
    <scope>NUCLEOTIDE SEQUENCE [LARGE SCALE GENOMIC DNA]</scope>
    <source>
        <strain evidence="1 2">UAMH 7357</strain>
    </source>
</reference>
<dbReference type="OrthoDB" id="10464005at2759"/>
<dbReference type="EMBL" id="KZ613496">
    <property type="protein sequence ID" value="PMD18052.1"/>
    <property type="molecule type" value="Genomic_DNA"/>
</dbReference>
<gene>
    <name evidence="1" type="ORF">NA56DRAFT_577694</name>
</gene>
<protein>
    <recommendedName>
        <fullName evidence="3">Fungal N-terminal domain-containing protein</fullName>
    </recommendedName>
</protein>
<organism evidence="1 2">
    <name type="scientific">Hyaloscypha hepaticicola</name>
    <dbReference type="NCBI Taxonomy" id="2082293"/>
    <lineage>
        <taxon>Eukaryota</taxon>
        <taxon>Fungi</taxon>
        <taxon>Dikarya</taxon>
        <taxon>Ascomycota</taxon>
        <taxon>Pezizomycotina</taxon>
        <taxon>Leotiomycetes</taxon>
        <taxon>Helotiales</taxon>
        <taxon>Hyaloscyphaceae</taxon>
        <taxon>Hyaloscypha</taxon>
    </lineage>
</organism>
<feature type="non-terminal residue" evidence="1">
    <location>
        <position position="146"/>
    </location>
</feature>
<dbReference type="Proteomes" id="UP000235672">
    <property type="component" value="Unassembled WGS sequence"/>
</dbReference>
<name>A0A2J6PVJ2_9HELO</name>
<evidence type="ECO:0000313" key="1">
    <source>
        <dbReference type="EMBL" id="PMD18052.1"/>
    </source>
</evidence>
<sequence length="146" mass="16663">MSFGGFGLSPGDFVLLVQLARRTLRNCQQAGDEYAEIASEVRCLYSVLRSVRKLAQGPDSTILRRDQEVKGEFERMRHEIKNMATRARALDKNGSSLSLLSLSTYAGDEKEVWRAFRRELITKGFRSQSLDKYGHILQAYMLKLDQ</sequence>